<sequence>MFPLQQSDELLHQIFSTTNQQKIPQDPITGHTVVEANPIFTNGTAKTRRRKACHTEASGGGDKYKKHKLHREIERQRRQDMASLYASLRSLLPGDYIKGKRSTSDHMNEAVNYIKCLEKKVKELDAKRHELKRVSDLSTVGSGKTKAASNYCFMIRPSFMGIEIMFRCAFDDQSLSLSTVLSVLVDEGLPVVSCVSTKSEEQLLHTIQTEVNDPTSINISRLQLKLNPKLVK</sequence>
<dbReference type="InterPro" id="IPR015660">
    <property type="entry name" value="MASH1/Ascl1a-like"/>
</dbReference>
<dbReference type="SUPFAM" id="SSF47459">
    <property type="entry name" value="HLH, helix-loop-helix DNA-binding domain"/>
    <property type="match status" value="1"/>
</dbReference>
<evidence type="ECO:0000256" key="2">
    <source>
        <dbReference type="ARBA" id="ARBA00023015"/>
    </source>
</evidence>
<dbReference type="PANTHER" id="PTHR13935">
    <property type="entry name" value="ACHAETE-SCUTE TRANSCRIPTION FACTOR-RELATED"/>
    <property type="match status" value="1"/>
</dbReference>
<dbReference type="InterPro" id="IPR036638">
    <property type="entry name" value="HLH_DNA-bd_sf"/>
</dbReference>
<dbReference type="PROSITE" id="PS50888">
    <property type="entry name" value="BHLH"/>
    <property type="match status" value="1"/>
</dbReference>
<gene>
    <name evidence="8" type="ORF">V6N11_027928</name>
</gene>
<dbReference type="SMART" id="SM00353">
    <property type="entry name" value="HLH"/>
    <property type="match status" value="1"/>
</dbReference>
<evidence type="ECO:0000313" key="8">
    <source>
        <dbReference type="EMBL" id="KAK8981515.1"/>
    </source>
</evidence>
<name>A0ABR2NZD8_9ROSI</name>
<evidence type="ECO:0000256" key="5">
    <source>
        <dbReference type="SAM" id="Coils"/>
    </source>
</evidence>
<accession>A0ABR2NZD8</accession>
<evidence type="ECO:0000256" key="3">
    <source>
        <dbReference type="ARBA" id="ARBA00023163"/>
    </source>
</evidence>
<keyword evidence="5" id="KW-0175">Coiled coil</keyword>
<comment type="caution">
    <text evidence="8">The sequence shown here is derived from an EMBL/GenBank/DDBJ whole genome shotgun (WGS) entry which is preliminary data.</text>
</comment>
<dbReference type="CDD" id="cd18914">
    <property type="entry name" value="bHLH_AtORG2_like"/>
    <property type="match status" value="1"/>
</dbReference>
<proteinExistence type="predicted"/>
<comment type="subcellular location">
    <subcellularLocation>
        <location evidence="1">Nucleus</location>
    </subcellularLocation>
</comment>
<organism evidence="8 9">
    <name type="scientific">Hibiscus sabdariffa</name>
    <name type="common">roselle</name>
    <dbReference type="NCBI Taxonomy" id="183260"/>
    <lineage>
        <taxon>Eukaryota</taxon>
        <taxon>Viridiplantae</taxon>
        <taxon>Streptophyta</taxon>
        <taxon>Embryophyta</taxon>
        <taxon>Tracheophyta</taxon>
        <taxon>Spermatophyta</taxon>
        <taxon>Magnoliopsida</taxon>
        <taxon>eudicotyledons</taxon>
        <taxon>Gunneridae</taxon>
        <taxon>Pentapetalae</taxon>
        <taxon>rosids</taxon>
        <taxon>malvids</taxon>
        <taxon>Malvales</taxon>
        <taxon>Malvaceae</taxon>
        <taxon>Malvoideae</taxon>
        <taxon>Hibiscus</taxon>
    </lineage>
</organism>
<feature type="coiled-coil region" evidence="5">
    <location>
        <begin position="107"/>
        <end position="134"/>
    </location>
</feature>
<feature type="domain" description="BHLH" evidence="7">
    <location>
        <begin position="65"/>
        <end position="117"/>
    </location>
</feature>
<dbReference type="Pfam" id="PF00010">
    <property type="entry name" value="HLH"/>
    <property type="match status" value="1"/>
</dbReference>
<keyword evidence="9" id="KW-1185">Reference proteome</keyword>
<keyword evidence="2" id="KW-0805">Transcription regulation</keyword>
<evidence type="ECO:0000256" key="6">
    <source>
        <dbReference type="SAM" id="MobiDB-lite"/>
    </source>
</evidence>
<evidence type="ECO:0000259" key="7">
    <source>
        <dbReference type="PROSITE" id="PS50888"/>
    </source>
</evidence>
<reference evidence="8 9" key="1">
    <citation type="journal article" date="2024" name="G3 (Bethesda)">
        <title>Genome assembly of Hibiscus sabdariffa L. provides insights into metabolisms of medicinal natural products.</title>
        <authorList>
            <person name="Kim T."/>
        </authorList>
    </citation>
    <scope>NUCLEOTIDE SEQUENCE [LARGE SCALE GENOMIC DNA]</scope>
    <source>
        <strain evidence="8">TK-2024</strain>
        <tissue evidence="8">Old leaves</tissue>
    </source>
</reference>
<keyword evidence="3" id="KW-0804">Transcription</keyword>
<protein>
    <recommendedName>
        <fullName evidence="7">BHLH domain-containing protein</fullName>
    </recommendedName>
</protein>
<evidence type="ECO:0000313" key="9">
    <source>
        <dbReference type="Proteomes" id="UP001396334"/>
    </source>
</evidence>
<feature type="region of interest" description="Disordered" evidence="6">
    <location>
        <begin position="45"/>
        <end position="69"/>
    </location>
</feature>
<dbReference type="InterPro" id="IPR011598">
    <property type="entry name" value="bHLH_dom"/>
</dbReference>
<dbReference type="Proteomes" id="UP001396334">
    <property type="component" value="Unassembled WGS sequence"/>
</dbReference>
<evidence type="ECO:0000256" key="4">
    <source>
        <dbReference type="ARBA" id="ARBA00023242"/>
    </source>
</evidence>
<keyword evidence="4" id="KW-0539">Nucleus</keyword>
<dbReference type="EMBL" id="JBBPBN010000089">
    <property type="protein sequence ID" value="KAK8981515.1"/>
    <property type="molecule type" value="Genomic_DNA"/>
</dbReference>
<dbReference type="PANTHER" id="PTHR13935:SF168">
    <property type="entry name" value="TRANSCRIPTION FACTOR BHLH55-LIKE"/>
    <property type="match status" value="1"/>
</dbReference>
<evidence type="ECO:0000256" key="1">
    <source>
        <dbReference type="ARBA" id="ARBA00004123"/>
    </source>
</evidence>
<dbReference type="Gene3D" id="4.10.280.10">
    <property type="entry name" value="Helix-loop-helix DNA-binding domain"/>
    <property type="match status" value="1"/>
</dbReference>